<protein>
    <submittedName>
        <fullName evidence="2">Uncharacterized protein</fullName>
    </submittedName>
</protein>
<dbReference type="Proteomes" id="UP000249056">
    <property type="component" value="Unassembled WGS sequence"/>
</dbReference>
<dbReference type="OrthoDB" id="10265971at2759"/>
<feature type="region of interest" description="Disordered" evidence="1">
    <location>
        <begin position="173"/>
        <end position="237"/>
    </location>
</feature>
<feature type="compositionally biased region" description="Polar residues" evidence="1">
    <location>
        <begin position="147"/>
        <end position="156"/>
    </location>
</feature>
<organism evidence="2 3">
    <name type="scientific">Monilinia fructigena</name>
    <dbReference type="NCBI Taxonomy" id="38457"/>
    <lineage>
        <taxon>Eukaryota</taxon>
        <taxon>Fungi</taxon>
        <taxon>Dikarya</taxon>
        <taxon>Ascomycota</taxon>
        <taxon>Pezizomycotina</taxon>
        <taxon>Leotiomycetes</taxon>
        <taxon>Helotiales</taxon>
        <taxon>Sclerotiniaceae</taxon>
        <taxon>Monilinia</taxon>
    </lineage>
</organism>
<evidence type="ECO:0000256" key="1">
    <source>
        <dbReference type="SAM" id="MobiDB-lite"/>
    </source>
</evidence>
<dbReference type="EMBL" id="QKRW01000022">
    <property type="protein sequence ID" value="RAL62823.1"/>
    <property type="molecule type" value="Genomic_DNA"/>
</dbReference>
<accession>A0A395ITT9</accession>
<reference evidence="2 3" key="1">
    <citation type="submission" date="2018-06" db="EMBL/GenBank/DDBJ databases">
        <title>Genome Sequence of the Brown Rot Fungal Pathogen Monilinia fructigena.</title>
        <authorList>
            <person name="Landi L."/>
            <person name="De Miccolis Angelini R.M."/>
            <person name="Pollastro S."/>
            <person name="Abate D."/>
            <person name="Faretra F."/>
            <person name="Romanazzi G."/>
        </authorList>
    </citation>
    <scope>NUCLEOTIDE SEQUENCE [LARGE SCALE GENOMIC DNA]</scope>
    <source>
        <strain evidence="2 3">Mfrg269</strain>
    </source>
</reference>
<comment type="caution">
    <text evidence="2">The sequence shown here is derived from an EMBL/GenBank/DDBJ whole genome shotgun (WGS) entry which is preliminary data.</text>
</comment>
<feature type="region of interest" description="Disordered" evidence="1">
    <location>
        <begin position="129"/>
        <end position="157"/>
    </location>
</feature>
<gene>
    <name evidence="2" type="ORF">DID88_004665</name>
</gene>
<evidence type="ECO:0000313" key="3">
    <source>
        <dbReference type="Proteomes" id="UP000249056"/>
    </source>
</evidence>
<keyword evidence="3" id="KW-1185">Reference proteome</keyword>
<name>A0A395ITT9_9HELO</name>
<proteinExistence type="predicted"/>
<sequence>MPYPIVIFFVPPGMVSLQSSSFGGGVSGTGGDILRQDEISFQIAVRGILFSLPHPVCRKAPAAAGFRTGKAADAHRMFYPTSLKLWRMKEEIESTLDLWVTRSMKGEIDLMHTNSMSITSGAAAFSRPKAGTVESWKSKTSAPAPAPSQSKTNPNPQKEEAIVPFLTLGVSAPSDDESELNAHKIENWATDKPNGISTPKKKNRGVIMKKGLGGERATPVQQPEQKFVLSDDDIEDD</sequence>
<evidence type="ECO:0000313" key="2">
    <source>
        <dbReference type="EMBL" id="RAL62823.1"/>
    </source>
</evidence>
<dbReference type="AlphaFoldDB" id="A0A395ITT9"/>